<reference evidence="4" key="1">
    <citation type="submission" date="2020-06" db="EMBL/GenBank/DDBJ databases">
        <title>Draft genome of Bugula neritina, a colonial animal packing powerful symbionts and potential medicines.</title>
        <authorList>
            <person name="Rayko M."/>
        </authorList>
    </citation>
    <scope>NUCLEOTIDE SEQUENCE [LARGE SCALE GENOMIC DNA]</scope>
    <source>
        <strain evidence="4">Kwan_BN1</strain>
    </source>
</reference>
<gene>
    <name evidence="4" type="ORF">EB796_012519</name>
</gene>
<organism evidence="4 5">
    <name type="scientific">Bugula neritina</name>
    <name type="common">Brown bryozoan</name>
    <name type="synonym">Sertularia neritina</name>
    <dbReference type="NCBI Taxonomy" id="10212"/>
    <lineage>
        <taxon>Eukaryota</taxon>
        <taxon>Metazoa</taxon>
        <taxon>Spiralia</taxon>
        <taxon>Lophotrochozoa</taxon>
        <taxon>Bryozoa</taxon>
        <taxon>Gymnolaemata</taxon>
        <taxon>Cheilostomatida</taxon>
        <taxon>Flustrina</taxon>
        <taxon>Buguloidea</taxon>
        <taxon>Bugulidae</taxon>
        <taxon>Bugula</taxon>
    </lineage>
</organism>
<evidence type="ECO:0000313" key="5">
    <source>
        <dbReference type="Proteomes" id="UP000593567"/>
    </source>
</evidence>
<dbReference type="PROSITE" id="PS50053">
    <property type="entry name" value="UBIQUITIN_2"/>
    <property type="match status" value="1"/>
</dbReference>
<dbReference type="Gene3D" id="1.25.40.20">
    <property type="entry name" value="Ankyrin repeat-containing domain"/>
    <property type="match status" value="1"/>
</dbReference>
<dbReference type="InterPro" id="IPR036770">
    <property type="entry name" value="Ankyrin_rpt-contain_sf"/>
</dbReference>
<dbReference type="PANTHER" id="PTHR22677">
    <property type="entry name" value="ANKYRIN REPEAT DOMAIN-CONTAINING PROTEIN 60"/>
    <property type="match status" value="1"/>
</dbReference>
<feature type="region of interest" description="Disordered" evidence="2">
    <location>
        <begin position="383"/>
        <end position="420"/>
    </location>
</feature>
<dbReference type="Pfam" id="PF12796">
    <property type="entry name" value="Ank_2"/>
    <property type="match status" value="1"/>
</dbReference>
<dbReference type="InterPro" id="IPR002110">
    <property type="entry name" value="Ankyrin_rpt"/>
</dbReference>
<sequence length="541" mass="61381">MARKPSSRKDEKNRTVMPTAAIGSKGKYIPLTIKIIDTGEVFTLRNVTPMMTVKELKSYLEFATGIPVNLQRIHYLDEGELQEHTDIKSNDIVAGGQLHMTIWHTWVKLINAVVTNNISEVLKLGVTQDSKYRTPNANYMNAKGVQAWLAERAFIALYVACHRGHAKLVQTLVESGADVNMKTVLGRTPLHVSAAQNRGSIVDVLLNSGADVNEVDKMGDTALAIAERFEHKDGARHLFLFRWQVRAAQAEKVPEVPLYYHQQCDTANPVWLAGTQGQLYYAAKDKFTGEYGGTGIGAVPALTKPNDVPIEERTKSKIDYDTWLSQKEKEDEMKNMAVKREKAAKKLEEEKKKEQNLIDRESYETWVKKQQELKERQAEIKRKQLESKQKQTHFTSKDTVSKGAASPSIRTSDNYDSDREMDSNLTELLNHIKTSNIHSNTYDDLIFQNDHEVIDKILIRGSQEYLSSLEIEIGDILLPDDLTAPPIDNMFCENEQQDNKSMSLIYVAKPTSNMNNKSQSEAATMEKYYSFRHENFYTLTI</sequence>
<dbReference type="SUPFAM" id="SSF48403">
    <property type="entry name" value="Ankyrin repeat"/>
    <property type="match status" value="1"/>
</dbReference>
<dbReference type="OrthoDB" id="10258888at2759"/>
<name>A0A7J7JTF4_BUGNE</name>
<dbReference type="SUPFAM" id="SSF54236">
    <property type="entry name" value="Ubiquitin-like"/>
    <property type="match status" value="1"/>
</dbReference>
<dbReference type="Proteomes" id="UP000593567">
    <property type="component" value="Unassembled WGS sequence"/>
</dbReference>
<comment type="caution">
    <text evidence="4">The sequence shown here is derived from an EMBL/GenBank/DDBJ whole genome shotgun (WGS) entry which is preliminary data.</text>
</comment>
<dbReference type="EMBL" id="VXIV02001850">
    <property type="protein sequence ID" value="KAF6029173.1"/>
    <property type="molecule type" value="Genomic_DNA"/>
</dbReference>
<dbReference type="InterPro" id="IPR039323">
    <property type="entry name" value="ANKRD_45/46/60"/>
</dbReference>
<feature type="domain" description="Ubiquitin-like" evidence="3">
    <location>
        <begin position="29"/>
        <end position="102"/>
    </location>
</feature>
<dbReference type="SMART" id="SM00213">
    <property type="entry name" value="UBQ"/>
    <property type="match status" value="1"/>
</dbReference>
<dbReference type="PROSITE" id="PS50297">
    <property type="entry name" value="ANK_REP_REGION"/>
    <property type="match status" value="2"/>
</dbReference>
<dbReference type="CDD" id="cd17063">
    <property type="entry name" value="Ubl_ANKRD60"/>
    <property type="match status" value="1"/>
</dbReference>
<proteinExistence type="predicted"/>
<feature type="repeat" description="ANK" evidence="1">
    <location>
        <begin position="185"/>
        <end position="217"/>
    </location>
</feature>
<dbReference type="Pfam" id="PF14560">
    <property type="entry name" value="Ubiquitin_2"/>
    <property type="match status" value="1"/>
</dbReference>
<keyword evidence="1" id="KW-0040">ANK repeat</keyword>
<dbReference type="InterPro" id="IPR029071">
    <property type="entry name" value="Ubiquitin-like_domsf"/>
</dbReference>
<evidence type="ECO:0000256" key="1">
    <source>
        <dbReference type="PROSITE-ProRule" id="PRU00023"/>
    </source>
</evidence>
<dbReference type="PANTHER" id="PTHR22677:SF3">
    <property type="entry name" value="ANKYRIN REPEAT DOMAIN-CONTAINING PROTEIN 60"/>
    <property type="match status" value="1"/>
</dbReference>
<evidence type="ECO:0000259" key="3">
    <source>
        <dbReference type="PROSITE" id="PS50053"/>
    </source>
</evidence>
<dbReference type="PROSITE" id="PS50088">
    <property type="entry name" value="ANK_REPEAT"/>
    <property type="match status" value="2"/>
</dbReference>
<dbReference type="InterPro" id="IPR000626">
    <property type="entry name" value="Ubiquitin-like_dom"/>
</dbReference>
<evidence type="ECO:0000256" key="2">
    <source>
        <dbReference type="SAM" id="MobiDB-lite"/>
    </source>
</evidence>
<dbReference type="SMART" id="SM00248">
    <property type="entry name" value="ANK"/>
    <property type="match status" value="2"/>
</dbReference>
<evidence type="ECO:0000313" key="4">
    <source>
        <dbReference type="EMBL" id="KAF6029173.1"/>
    </source>
</evidence>
<dbReference type="AlphaFoldDB" id="A0A7J7JTF4"/>
<dbReference type="Gene3D" id="3.10.20.90">
    <property type="entry name" value="Phosphatidylinositol 3-kinase Catalytic Subunit, Chain A, domain 1"/>
    <property type="match status" value="1"/>
</dbReference>
<feature type="repeat" description="ANK" evidence="1">
    <location>
        <begin position="152"/>
        <end position="184"/>
    </location>
</feature>
<keyword evidence="5" id="KW-1185">Reference proteome</keyword>
<feature type="compositionally biased region" description="Basic and acidic residues" evidence="2">
    <location>
        <begin position="383"/>
        <end position="400"/>
    </location>
</feature>
<accession>A0A7J7JTF4</accession>
<protein>
    <submittedName>
        <fullName evidence="4">ANKRD60</fullName>
    </submittedName>
</protein>